<dbReference type="InterPro" id="IPR050753">
    <property type="entry name" value="Peptidase_M14_domain"/>
</dbReference>
<dbReference type="PROSITE" id="PS00018">
    <property type="entry name" value="EF_HAND_1"/>
    <property type="match status" value="1"/>
</dbReference>
<dbReference type="GO" id="GO:0016485">
    <property type="term" value="P:protein processing"/>
    <property type="evidence" value="ECO:0007669"/>
    <property type="project" value="TreeGrafter"/>
</dbReference>
<dbReference type="InterPro" id="IPR013783">
    <property type="entry name" value="Ig-like_fold"/>
</dbReference>
<dbReference type="InterPro" id="IPR036439">
    <property type="entry name" value="Dockerin_dom_sf"/>
</dbReference>
<dbReference type="Gene3D" id="2.60.40.10">
    <property type="entry name" value="Immunoglobulins"/>
    <property type="match status" value="1"/>
</dbReference>
<dbReference type="PROSITE" id="PS50093">
    <property type="entry name" value="PKD"/>
    <property type="match status" value="1"/>
</dbReference>
<dbReference type="GO" id="GO:0000272">
    <property type="term" value="P:polysaccharide catabolic process"/>
    <property type="evidence" value="ECO:0007669"/>
    <property type="project" value="InterPro"/>
</dbReference>
<dbReference type="InterPro" id="IPR035986">
    <property type="entry name" value="PKD_dom_sf"/>
</dbReference>
<dbReference type="SUPFAM" id="SSF49299">
    <property type="entry name" value="PKD domain"/>
    <property type="match status" value="1"/>
</dbReference>
<dbReference type="FunFam" id="2.60.40.10:FF:000270">
    <property type="entry name" value="Cell surface protein"/>
    <property type="match status" value="1"/>
</dbReference>
<accession>A0A483CNH2</accession>
<organism evidence="2 3">
    <name type="scientific">Methanofollis fontis</name>
    <dbReference type="NCBI Taxonomy" id="2052832"/>
    <lineage>
        <taxon>Archaea</taxon>
        <taxon>Methanobacteriati</taxon>
        <taxon>Methanobacteriota</taxon>
        <taxon>Stenosarchaea group</taxon>
        <taxon>Methanomicrobia</taxon>
        <taxon>Methanomicrobiales</taxon>
        <taxon>Methanomicrobiaceae</taxon>
        <taxon>Methanofollis</taxon>
    </lineage>
</organism>
<dbReference type="RefSeq" id="WP_130646407.1">
    <property type="nucleotide sequence ID" value="NZ_PGCL01000002.1"/>
</dbReference>
<gene>
    <name evidence="2" type="ORF">CUJ86_04720</name>
</gene>
<comment type="caution">
    <text evidence="2">The sequence shown here is derived from an EMBL/GenBank/DDBJ whole genome shotgun (WGS) entry which is preliminary data.</text>
</comment>
<dbReference type="Pfam" id="PF18911">
    <property type="entry name" value="PKD_4"/>
    <property type="match status" value="1"/>
</dbReference>
<reference evidence="2 3" key="1">
    <citation type="submission" date="2017-11" db="EMBL/GenBank/DDBJ databases">
        <title>Isolation and Characterization of Methanofollis Species from Methane Seep Offshore SW Taiwan.</title>
        <authorList>
            <person name="Teng N.-H."/>
            <person name="Lai M.-C."/>
            <person name="Chen S.-C."/>
        </authorList>
    </citation>
    <scope>NUCLEOTIDE SEQUENCE [LARGE SCALE GENOMIC DNA]</scope>
    <source>
        <strain evidence="2 3">FWC-SCC2</strain>
    </source>
</reference>
<dbReference type="InterPro" id="IPR022409">
    <property type="entry name" value="PKD/Chitinase_dom"/>
</dbReference>
<dbReference type="OrthoDB" id="103676at2157"/>
<dbReference type="GO" id="GO:0004181">
    <property type="term" value="F:metallocarboxypeptidase activity"/>
    <property type="evidence" value="ECO:0007669"/>
    <property type="project" value="TreeGrafter"/>
</dbReference>
<dbReference type="CDD" id="cd00146">
    <property type="entry name" value="PKD"/>
    <property type="match status" value="1"/>
</dbReference>
<dbReference type="SUPFAM" id="SSF63446">
    <property type="entry name" value="Type I dockerin domain"/>
    <property type="match status" value="1"/>
</dbReference>
<dbReference type="GO" id="GO:0005615">
    <property type="term" value="C:extracellular space"/>
    <property type="evidence" value="ECO:0007669"/>
    <property type="project" value="TreeGrafter"/>
</dbReference>
<dbReference type="SMART" id="SM00089">
    <property type="entry name" value="PKD"/>
    <property type="match status" value="1"/>
</dbReference>
<dbReference type="InterPro" id="IPR000601">
    <property type="entry name" value="PKD_dom"/>
</dbReference>
<dbReference type="InterPro" id="IPR018247">
    <property type="entry name" value="EF_Hand_1_Ca_BS"/>
</dbReference>
<dbReference type="AlphaFoldDB" id="A0A483CNH2"/>
<keyword evidence="3" id="KW-1185">Reference proteome</keyword>
<dbReference type="PANTHER" id="PTHR11532:SF57">
    <property type="entry name" value="CARBOXYPEPTIDASE D, B"/>
    <property type="match status" value="1"/>
</dbReference>
<evidence type="ECO:0000259" key="1">
    <source>
        <dbReference type="PROSITE" id="PS50093"/>
    </source>
</evidence>
<sequence>MPLPRFLIGWVLIALLLIPAVGALNVTAGGITVNGTDTFSEGTLASFSIPTTAEARTNVFVADDDARADITLTATGITTTKINRTNVFVADDDARADITLTTTSIATTKINRTNVFVADDDTRVNITLTTTSIATTKITRTNVFVADDDTRVNITLTGTTITTPHIPITTFFISNHDVSATETLSDPGIIEPPAPSAPVANFTASTTSGTVPLTVQFTDTSSGNPTNWSWTFGDNTTSTAQHPAHTYTAPGTYTVDLTATNAAGNDTETKSGYITVTASPAENTLSFDPAISEVAIGATSNITVVLSSVPDGLAGYNITVALSDPSVGEIVGICYPTWANMPMNSNLPTDAVYVQAVDLGGSVGSGATDVALCTLTVRGDAPGTTNLTITATKVDDTIGGRYEVTVTDATLTVQNILPFPNPAGGYFPPPTDPDGDGLYEDLDGNGFIGFNDVVIYYQNMNFIESKQPLAAFDYDGSGFVGFNDVVILYRMV</sequence>
<protein>
    <recommendedName>
        <fullName evidence="1">PKD domain-containing protein</fullName>
    </recommendedName>
</protein>
<name>A0A483CNH2_9EURY</name>
<evidence type="ECO:0000313" key="2">
    <source>
        <dbReference type="EMBL" id="TAJ44612.1"/>
    </source>
</evidence>
<proteinExistence type="predicted"/>
<evidence type="ECO:0000313" key="3">
    <source>
        <dbReference type="Proteomes" id="UP000292580"/>
    </source>
</evidence>
<dbReference type="EMBL" id="PGCL01000002">
    <property type="protein sequence ID" value="TAJ44612.1"/>
    <property type="molecule type" value="Genomic_DNA"/>
</dbReference>
<dbReference type="GO" id="GO:0006518">
    <property type="term" value="P:peptide metabolic process"/>
    <property type="evidence" value="ECO:0007669"/>
    <property type="project" value="TreeGrafter"/>
</dbReference>
<feature type="domain" description="PKD" evidence="1">
    <location>
        <begin position="198"/>
        <end position="281"/>
    </location>
</feature>
<dbReference type="Proteomes" id="UP000292580">
    <property type="component" value="Unassembled WGS sequence"/>
</dbReference>
<dbReference type="PANTHER" id="PTHR11532">
    <property type="entry name" value="PROTEASE M14 CARBOXYPEPTIDASE"/>
    <property type="match status" value="1"/>
</dbReference>